<dbReference type="SUPFAM" id="SSF52540">
    <property type="entry name" value="P-loop containing nucleoside triphosphate hydrolases"/>
    <property type="match status" value="1"/>
</dbReference>
<accession>A0A8H6LZ63</accession>
<dbReference type="GO" id="GO:0005525">
    <property type="term" value="F:GTP binding"/>
    <property type="evidence" value="ECO:0007669"/>
    <property type="project" value="InterPro"/>
</dbReference>
<organism evidence="2 3">
    <name type="scientific">Ephemerocybe angulata</name>
    <dbReference type="NCBI Taxonomy" id="980116"/>
    <lineage>
        <taxon>Eukaryota</taxon>
        <taxon>Fungi</taxon>
        <taxon>Dikarya</taxon>
        <taxon>Basidiomycota</taxon>
        <taxon>Agaricomycotina</taxon>
        <taxon>Agaricomycetes</taxon>
        <taxon>Agaricomycetidae</taxon>
        <taxon>Agaricales</taxon>
        <taxon>Agaricineae</taxon>
        <taxon>Psathyrellaceae</taxon>
        <taxon>Ephemerocybe</taxon>
    </lineage>
</organism>
<evidence type="ECO:0000313" key="2">
    <source>
        <dbReference type="EMBL" id="KAF6749493.1"/>
    </source>
</evidence>
<dbReference type="GO" id="GO:0016787">
    <property type="term" value="F:hydrolase activity"/>
    <property type="evidence" value="ECO:0007669"/>
    <property type="project" value="UniProtKB-KW"/>
</dbReference>
<reference evidence="2 3" key="1">
    <citation type="submission" date="2020-07" db="EMBL/GenBank/DDBJ databases">
        <title>Comparative genomics of pyrophilous fungi reveals a link between fire events and developmental genes.</title>
        <authorList>
            <consortium name="DOE Joint Genome Institute"/>
            <person name="Steindorff A.S."/>
            <person name="Carver A."/>
            <person name="Calhoun S."/>
            <person name="Stillman K."/>
            <person name="Liu H."/>
            <person name="Lipzen A."/>
            <person name="Pangilinan J."/>
            <person name="Labutti K."/>
            <person name="Bruns T.D."/>
            <person name="Grigoriev I.V."/>
        </authorList>
    </citation>
    <scope>NUCLEOTIDE SEQUENCE [LARGE SCALE GENOMIC DNA]</scope>
    <source>
        <strain evidence="2 3">CBS 144469</strain>
    </source>
</reference>
<proteinExistence type="predicted"/>
<sequence>MTAKPRTLKPTANIVIPVMGATGSGKSYFINKLLEATGNNDRVEVGRELASCTSKINPIKIKGLTSKYPTLKGRDVTIVDTPGFDDSVVSDFEIVKRIATWLKKSCERGSVLGGVLYLHDMSQDRFSGATRRNLDHFNLLCGEPCLRKAVILTTKWGGADGRDFEKIETDLQANHWATMIQKGARTSRLDAKDECASARSIVDSLLGGVASGPVGQKLLEEVLQIQEELVHQKMPLQETMIAEALRKELEEMMDGVTDEARLIGIRAQVKELWESIARRVTRVTTALRQLRS</sequence>
<protein>
    <submittedName>
        <fullName evidence="2">P-loop containing nucleoside triphosphate hydrolase protein</fullName>
    </submittedName>
</protein>
<dbReference type="Gene3D" id="3.40.50.300">
    <property type="entry name" value="P-loop containing nucleotide triphosphate hydrolases"/>
    <property type="match status" value="1"/>
</dbReference>
<name>A0A8H6LZ63_9AGAR</name>
<evidence type="ECO:0000259" key="1">
    <source>
        <dbReference type="Pfam" id="PF01926"/>
    </source>
</evidence>
<dbReference type="Proteomes" id="UP000521943">
    <property type="component" value="Unassembled WGS sequence"/>
</dbReference>
<evidence type="ECO:0000313" key="3">
    <source>
        <dbReference type="Proteomes" id="UP000521943"/>
    </source>
</evidence>
<keyword evidence="2" id="KW-0378">Hydrolase</keyword>
<dbReference type="CDD" id="cd00882">
    <property type="entry name" value="Ras_like_GTPase"/>
    <property type="match status" value="1"/>
</dbReference>
<dbReference type="EMBL" id="JACGCI010000062">
    <property type="protein sequence ID" value="KAF6749493.1"/>
    <property type="molecule type" value="Genomic_DNA"/>
</dbReference>
<dbReference type="OrthoDB" id="8954335at2759"/>
<keyword evidence="3" id="KW-1185">Reference proteome</keyword>
<comment type="caution">
    <text evidence="2">The sequence shown here is derived from an EMBL/GenBank/DDBJ whole genome shotgun (WGS) entry which is preliminary data.</text>
</comment>
<dbReference type="InterPro" id="IPR027417">
    <property type="entry name" value="P-loop_NTPase"/>
</dbReference>
<dbReference type="Pfam" id="PF01926">
    <property type="entry name" value="MMR_HSR1"/>
    <property type="match status" value="1"/>
</dbReference>
<feature type="domain" description="G" evidence="1">
    <location>
        <begin position="18"/>
        <end position="89"/>
    </location>
</feature>
<dbReference type="InterPro" id="IPR006073">
    <property type="entry name" value="GTP-bd"/>
</dbReference>
<gene>
    <name evidence="2" type="ORF">DFP72DRAFT_970204</name>
</gene>
<dbReference type="AlphaFoldDB" id="A0A8H6LZ63"/>